<dbReference type="Gene3D" id="3.60.15.10">
    <property type="entry name" value="Ribonuclease Z/Hydroxyacylglutathione hydrolase-like"/>
    <property type="match status" value="1"/>
</dbReference>
<evidence type="ECO:0000256" key="6">
    <source>
        <dbReference type="SAM" id="Phobius"/>
    </source>
</evidence>
<protein>
    <submittedName>
        <fullName evidence="8">DNA internalization-related competence protein ComEC/Rec2</fullName>
    </submittedName>
</protein>
<dbReference type="PANTHER" id="PTHR30619">
    <property type="entry name" value="DNA INTERNALIZATION/COMPETENCE PROTEIN COMEC/REC2"/>
    <property type="match status" value="1"/>
</dbReference>
<keyword evidence="2" id="KW-1003">Cell membrane</keyword>
<comment type="subcellular location">
    <subcellularLocation>
        <location evidence="1">Cell membrane</location>
        <topology evidence="1">Multi-pass membrane protein</topology>
    </subcellularLocation>
</comment>
<dbReference type="InterPro" id="IPR025405">
    <property type="entry name" value="DUF4131"/>
</dbReference>
<evidence type="ECO:0000256" key="2">
    <source>
        <dbReference type="ARBA" id="ARBA00022475"/>
    </source>
</evidence>
<dbReference type="Pfam" id="PF13567">
    <property type="entry name" value="DUF4131"/>
    <property type="match status" value="1"/>
</dbReference>
<evidence type="ECO:0000259" key="7">
    <source>
        <dbReference type="SMART" id="SM00849"/>
    </source>
</evidence>
<organism evidence="8">
    <name type="scientific">Pseudomonas marincola</name>
    <dbReference type="NCBI Taxonomy" id="437900"/>
    <lineage>
        <taxon>Bacteria</taxon>
        <taxon>Pseudomonadati</taxon>
        <taxon>Pseudomonadota</taxon>
        <taxon>Gammaproteobacteria</taxon>
        <taxon>Pseudomonadales</taxon>
        <taxon>Pseudomonadaceae</taxon>
        <taxon>Pseudomonas</taxon>
    </lineage>
</organism>
<dbReference type="Pfam" id="PF00753">
    <property type="entry name" value="Lactamase_B"/>
    <property type="match status" value="1"/>
</dbReference>
<dbReference type="GO" id="GO:0030420">
    <property type="term" value="P:establishment of competence for transformation"/>
    <property type="evidence" value="ECO:0007669"/>
    <property type="project" value="InterPro"/>
</dbReference>
<feature type="transmembrane region" description="Helical" evidence="6">
    <location>
        <begin position="222"/>
        <end position="243"/>
    </location>
</feature>
<evidence type="ECO:0000313" key="8">
    <source>
        <dbReference type="EMBL" id="VEV99408.1"/>
    </source>
</evidence>
<evidence type="ECO:0000256" key="1">
    <source>
        <dbReference type="ARBA" id="ARBA00004651"/>
    </source>
</evidence>
<dbReference type="Pfam" id="PF03772">
    <property type="entry name" value="Competence"/>
    <property type="match status" value="1"/>
</dbReference>
<accession>A0A653E9K0</accession>
<feature type="transmembrane region" description="Helical" evidence="6">
    <location>
        <begin position="410"/>
        <end position="429"/>
    </location>
</feature>
<keyword evidence="5 6" id="KW-0472">Membrane</keyword>
<dbReference type="InterPro" id="IPR004477">
    <property type="entry name" value="ComEC_N"/>
</dbReference>
<evidence type="ECO:0000256" key="4">
    <source>
        <dbReference type="ARBA" id="ARBA00022989"/>
    </source>
</evidence>
<dbReference type="NCBIfam" id="TIGR00361">
    <property type="entry name" value="ComEC_Rec2"/>
    <property type="match status" value="1"/>
</dbReference>
<feature type="transmembrane region" description="Helical" evidence="6">
    <location>
        <begin position="305"/>
        <end position="323"/>
    </location>
</feature>
<dbReference type="SMART" id="SM00849">
    <property type="entry name" value="Lactamase_B"/>
    <property type="match status" value="1"/>
</dbReference>
<proteinExistence type="predicted"/>
<feature type="transmembrane region" description="Helical" evidence="6">
    <location>
        <begin position="384"/>
        <end position="403"/>
    </location>
</feature>
<dbReference type="AlphaFoldDB" id="A0A653E9K0"/>
<feature type="domain" description="Metallo-beta-lactamase" evidence="7">
    <location>
        <begin position="503"/>
        <end position="686"/>
    </location>
</feature>
<reference evidence="8" key="1">
    <citation type="submission" date="2019-02" db="EMBL/GenBank/DDBJ databases">
        <authorList>
            <consortium name="Genoscope - CEA"/>
            <person name="William W."/>
        </authorList>
    </citation>
    <scope>NUCLEOTIDE SEQUENCE [LARGE SCALE GENOMIC DNA]</scope>
    <source>
        <strain evidence="8">YSy11</strain>
    </source>
</reference>
<dbReference type="InterPro" id="IPR052159">
    <property type="entry name" value="Competence_DNA_uptake"/>
</dbReference>
<sequence>MRSGMIALVLGLLSLRLLPVLPPPWLLGLLVLLAVGLVFTRINSIGWFVLGLAWACASAQLALDDRLAPELDGRTLWLQGQVVGLAQQDDGVVRFELAHPVSRRALLPQKIRLSWYGQHSVVAGEAWRLAVRLKRPHGLVNPQVFDYETWLLAQRIGATGSVKDGQRIAPASGLGSWRDRLRKRLLATPANGREAMLAALVVGNGSAIAPADWATLKATGTVHLLVISGTHIGLLAGLLYALVAGLARIGWWPQAIPWLPCACALALCGALVYGFLAGFQVPVQRACAMVGLVLLWRLRFRRIGASYVLLFALIVVLLIEPLASLQAGFWLSFSAVALLMLIFSGRLGGWSWGQSLVRAQWAIALGLLPMMLALGLPVSLSGPLANLVAVPLVGLVIVPLALAGSLLLPVPYVGAGLLWLAGGLVEILFRGLTPLAHWLPAWQPGAYGLGVWLLACAGTLLLLLPSGLPLRLFGWPLMLPLLFTEPQKIAEGTAVVTMLDVGQGLAVVVRTRNHALLYDAAPRFGDFDLGERVVLPSLRALNIEQLDLLLLSHGDNDHIGGASAVIDGMPVEHVISGEAGRLPSRWRAQPCRQRSWQWDGVTLQSWRWADASDANQASCVLIIEAQGERIVLTGDIDVAAESALLASGLELEARWLLSAHHGSRSSSSRAFVQRVAPQAVLISRGKHNAFGHPAADVLARYAQIPARVYDTVEQGAVTVQLGQFTDAKTLRTESRFWREK</sequence>
<dbReference type="InterPro" id="IPR004797">
    <property type="entry name" value="Competence_ComEC/Rec2"/>
</dbReference>
<dbReference type="InterPro" id="IPR035681">
    <property type="entry name" value="ComA-like_MBL"/>
</dbReference>
<keyword evidence="4 6" id="KW-1133">Transmembrane helix</keyword>
<dbReference type="NCBIfam" id="TIGR00360">
    <property type="entry name" value="ComEC_N-term"/>
    <property type="match status" value="1"/>
</dbReference>
<dbReference type="PANTHER" id="PTHR30619:SF1">
    <property type="entry name" value="RECOMBINATION PROTEIN 2"/>
    <property type="match status" value="1"/>
</dbReference>
<evidence type="ECO:0000256" key="3">
    <source>
        <dbReference type="ARBA" id="ARBA00022692"/>
    </source>
</evidence>
<gene>
    <name evidence="8" type="ORF">PMYSY11_4365</name>
</gene>
<evidence type="ECO:0000256" key="5">
    <source>
        <dbReference type="ARBA" id="ARBA00023136"/>
    </source>
</evidence>
<dbReference type="GO" id="GO:0005886">
    <property type="term" value="C:plasma membrane"/>
    <property type="evidence" value="ECO:0007669"/>
    <property type="project" value="UniProtKB-SubCell"/>
</dbReference>
<name>A0A653E9K0_9PSED</name>
<keyword evidence="3 6" id="KW-0812">Transmembrane</keyword>
<feature type="transmembrane region" description="Helical" evidence="6">
    <location>
        <begin position="361"/>
        <end position="378"/>
    </location>
</feature>
<dbReference type="InterPro" id="IPR036866">
    <property type="entry name" value="RibonucZ/Hydroxyglut_hydro"/>
</dbReference>
<feature type="transmembrane region" description="Helical" evidence="6">
    <location>
        <begin position="449"/>
        <end position="468"/>
    </location>
</feature>
<dbReference type="EMBL" id="LR215729">
    <property type="protein sequence ID" value="VEV99408.1"/>
    <property type="molecule type" value="Genomic_DNA"/>
</dbReference>
<dbReference type="CDD" id="cd07731">
    <property type="entry name" value="ComA-like_MBL-fold"/>
    <property type="match status" value="1"/>
</dbReference>
<dbReference type="InterPro" id="IPR001279">
    <property type="entry name" value="Metallo-B-lactamas"/>
</dbReference>
<dbReference type="SUPFAM" id="SSF56281">
    <property type="entry name" value="Metallo-hydrolase/oxidoreductase"/>
    <property type="match status" value="1"/>
</dbReference>
<feature type="transmembrane region" description="Helical" evidence="6">
    <location>
        <begin position="329"/>
        <end position="349"/>
    </location>
</feature>
<feature type="transmembrane region" description="Helical" evidence="6">
    <location>
        <begin position="255"/>
        <end position="276"/>
    </location>
</feature>